<sequence>MAIAEQFFGELPVGNAFILQMNTPQFPFLLVAPTMRIPGNVSKTINAYLAMRALLIAIIQHNASHEKQIKSIAISGFCSGVGGMFPEESASQMRIAYDMIIGEQWKRIVHPALAPYAMRNE</sequence>
<dbReference type="STRING" id="1499966.U14_00709"/>
<organism evidence="1">
    <name type="scientific">Candidatus Moduliflexus flocculans</name>
    <dbReference type="NCBI Taxonomy" id="1499966"/>
    <lineage>
        <taxon>Bacteria</taxon>
        <taxon>Candidatus Moduliflexota</taxon>
        <taxon>Candidatus Moduliflexia</taxon>
        <taxon>Candidatus Moduliflexales</taxon>
        <taxon>Candidatus Moduliflexaceae</taxon>
    </lineage>
</organism>
<dbReference type="HOGENOM" id="CLU_140942_0_0_0"/>
<proteinExistence type="predicted"/>
<evidence type="ECO:0000313" key="1">
    <source>
        <dbReference type="EMBL" id="GAK49487.1"/>
    </source>
</evidence>
<reference evidence="1" key="1">
    <citation type="journal article" date="2015" name="PeerJ">
        <title>First genomic representation of candidate bacterial phylum KSB3 points to enhanced environmental sensing as a trigger of wastewater bulking.</title>
        <authorList>
            <person name="Sekiguchi Y."/>
            <person name="Ohashi A."/>
            <person name="Parks D.H."/>
            <person name="Yamauchi T."/>
            <person name="Tyson G.W."/>
            <person name="Hugenholtz P."/>
        </authorList>
    </citation>
    <scope>NUCLEOTIDE SEQUENCE [LARGE SCALE GENOMIC DNA]</scope>
</reference>
<accession>A0A0S6VUN4</accession>
<dbReference type="AlphaFoldDB" id="A0A0S6VUN4"/>
<dbReference type="EMBL" id="DF820455">
    <property type="protein sequence ID" value="GAK49487.1"/>
    <property type="molecule type" value="Genomic_DNA"/>
</dbReference>
<dbReference type="InterPro" id="IPR043472">
    <property type="entry name" value="Macro_dom-like"/>
</dbReference>
<evidence type="ECO:0000313" key="2">
    <source>
        <dbReference type="Proteomes" id="UP000030700"/>
    </source>
</evidence>
<dbReference type="SUPFAM" id="SSF52949">
    <property type="entry name" value="Macro domain-like"/>
    <property type="match status" value="1"/>
</dbReference>
<name>A0A0S6VUN4_9BACT</name>
<gene>
    <name evidence="1" type="ORF">U14_00709</name>
</gene>
<keyword evidence="2" id="KW-1185">Reference proteome</keyword>
<dbReference type="Proteomes" id="UP000030700">
    <property type="component" value="Unassembled WGS sequence"/>
</dbReference>
<protein>
    <submittedName>
        <fullName evidence="1">Predicted phosphatase</fullName>
    </submittedName>
</protein>
<dbReference type="Gene3D" id="3.40.220.10">
    <property type="entry name" value="Leucine Aminopeptidase, subunit E, domain 1"/>
    <property type="match status" value="1"/>
</dbReference>